<dbReference type="RefSeq" id="WP_010627426.1">
    <property type="nucleotide sequence ID" value="NZ_JABFTV010000019.1"/>
</dbReference>
<keyword evidence="2" id="KW-0315">Glutamine amidotransferase</keyword>
<dbReference type="PANTHER" id="PTHR42695:SF5">
    <property type="entry name" value="GLUTAMINE AMIDOTRANSFERASE YLR126C-RELATED"/>
    <property type="match status" value="1"/>
</dbReference>
<feature type="domain" description="Glutamine amidotransferase" evidence="1">
    <location>
        <begin position="21"/>
        <end position="176"/>
    </location>
</feature>
<dbReference type="InterPro" id="IPR029062">
    <property type="entry name" value="Class_I_gatase-like"/>
</dbReference>
<dbReference type="Proteomes" id="UP001320272">
    <property type="component" value="Unassembled WGS sequence"/>
</dbReference>
<evidence type="ECO:0000313" key="3">
    <source>
        <dbReference type="Proteomes" id="UP001320272"/>
    </source>
</evidence>
<gene>
    <name evidence="2" type="ORF">HOP59_22655</name>
</gene>
<evidence type="ECO:0000259" key="1">
    <source>
        <dbReference type="Pfam" id="PF00117"/>
    </source>
</evidence>
<dbReference type="EMBL" id="JABFTV010000019">
    <property type="protein sequence ID" value="MCE8026934.1"/>
    <property type="molecule type" value="Genomic_DNA"/>
</dbReference>
<dbReference type="Gene3D" id="3.40.50.880">
    <property type="match status" value="1"/>
</dbReference>
<keyword evidence="3" id="KW-1185">Reference proteome</keyword>
<organism evidence="2 3">
    <name type="scientific">Billgrantia aerodenitrificans</name>
    <dbReference type="NCBI Taxonomy" id="2733483"/>
    <lineage>
        <taxon>Bacteria</taxon>
        <taxon>Pseudomonadati</taxon>
        <taxon>Pseudomonadota</taxon>
        <taxon>Gammaproteobacteria</taxon>
        <taxon>Oceanospirillales</taxon>
        <taxon>Halomonadaceae</taxon>
        <taxon>Billgrantia</taxon>
    </lineage>
</organism>
<evidence type="ECO:0000313" key="2">
    <source>
        <dbReference type="EMBL" id="MCE8026934.1"/>
    </source>
</evidence>
<dbReference type="SUPFAM" id="SSF52317">
    <property type="entry name" value="Class I glutamine amidotransferase-like"/>
    <property type="match status" value="1"/>
</dbReference>
<accession>A0ABS9AYY2</accession>
<protein>
    <submittedName>
        <fullName evidence="2">Type 1 glutamine amidotransferase</fullName>
    </submittedName>
</protein>
<proteinExistence type="predicted"/>
<name>A0ABS9AYY2_9GAMM</name>
<dbReference type="InterPro" id="IPR017926">
    <property type="entry name" value="GATASE"/>
</dbReference>
<dbReference type="InterPro" id="IPR044992">
    <property type="entry name" value="ChyE-like"/>
</dbReference>
<dbReference type="Pfam" id="PF00117">
    <property type="entry name" value="GATase"/>
    <property type="match status" value="1"/>
</dbReference>
<sequence length="231" mass="25140">MHLHLLQHSPYHGPGRIADWLSSMGHSHTVFHLYDGETPPSLADGDALILLDGPMHVLDDAQHSWLKRERKLIARALDGNKPLLGIGLGARMIAAELGATVGRGTFAEVGWHEVTLAPESPFDLPERFTAFMWHRDVFALPDEALPLGGSSGSPVQGFAWDAGRALGLLCHLEVTRSGVDVLLAKGERPEGSDASPHAQPDEAILADDRRFDRLAPLLDRLLSQWIRSAPA</sequence>
<reference evidence="2 3" key="1">
    <citation type="journal article" date="2021" name="Front. Microbiol.">
        <title>Aerobic Denitrification and Heterotrophic Sulfur Oxidation in the Genus Halomonas Revealed by Six Novel Species Characterizations and Genome-Based Analysis.</title>
        <authorList>
            <person name="Wang L."/>
            <person name="Shao Z."/>
        </authorList>
    </citation>
    <scope>NUCLEOTIDE SEQUENCE [LARGE SCALE GENOMIC DNA]</scope>
    <source>
        <strain evidence="2 3">MCCC 1A11058</strain>
    </source>
</reference>
<comment type="caution">
    <text evidence="2">The sequence shown here is derived from an EMBL/GenBank/DDBJ whole genome shotgun (WGS) entry which is preliminary data.</text>
</comment>
<dbReference type="CDD" id="cd01741">
    <property type="entry name" value="GATase1_1"/>
    <property type="match status" value="1"/>
</dbReference>
<dbReference type="PANTHER" id="PTHR42695">
    <property type="entry name" value="GLUTAMINE AMIDOTRANSFERASE YLR126C-RELATED"/>
    <property type="match status" value="1"/>
</dbReference>